<dbReference type="AlphaFoldDB" id="A0A6G0SZR6"/>
<name>A0A6G0SZR6_APHGL</name>
<gene>
    <name evidence="1" type="ORF">AGLY_015778</name>
</gene>
<dbReference type="Proteomes" id="UP000475862">
    <property type="component" value="Unassembled WGS sequence"/>
</dbReference>
<keyword evidence="2" id="KW-1185">Reference proteome</keyword>
<evidence type="ECO:0000313" key="2">
    <source>
        <dbReference type="Proteomes" id="UP000475862"/>
    </source>
</evidence>
<comment type="caution">
    <text evidence="1">The sequence shown here is derived from an EMBL/GenBank/DDBJ whole genome shotgun (WGS) entry which is preliminary data.</text>
</comment>
<evidence type="ECO:0000313" key="1">
    <source>
        <dbReference type="EMBL" id="KAE9523890.1"/>
    </source>
</evidence>
<organism evidence="1 2">
    <name type="scientific">Aphis glycines</name>
    <name type="common">Soybean aphid</name>
    <dbReference type="NCBI Taxonomy" id="307491"/>
    <lineage>
        <taxon>Eukaryota</taxon>
        <taxon>Metazoa</taxon>
        <taxon>Ecdysozoa</taxon>
        <taxon>Arthropoda</taxon>
        <taxon>Hexapoda</taxon>
        <taxon>Insecta</taxon>
        <taxon>Pterygota</taxon>
        <taxon>Neoptera</taxon>
        <taxon>Paraneoptera</taxon>
        <taxon>Hemiptera</taxon>
        <taxon>Sternorrhyncha</taxon>
        <taxon>Aphidomorpha</taxon>
        <taxon>Aphidoidea</taxon>
        <taxon>Aphididae</taxon>
        <taxon>Aphidini</taxon>
        <taxon>Aphis</taxon>
        <taxon>Aphis</taxon>
    </lineage>
</organism>
<reference evidence="1 2" key="1">
    <citation type="submission" date="2019-08" db="EMBL/GenBank/DDBJ databases">
        <title>The genome of the soybean aphid Biotype 1, its phylome, world population structure and adaptation to the North American continent.</title>
        <authorList>
            <person name="Giordano R."/>
            <person name="Donthu R.K."/>
            <person name="Hernandez A.G."/>
            <person name="Wright C.L."/>
            <person name="Zimin A.V."/>
        </authorList>
    </citation>
    <scope>NUCLEOTIDE SEQUENCE [LARGE SCALE GENOMIC DNA]</scope>
    <source>
        <tissue evidence="1">Whole aphids</tissue>
    </source>
</reference>
<protein>
    <submittedName>
        <fullName evidence="1">Uncharacterized protein</fullName>
    </submittedName>
</protein>
<accession>A0A6G0SZR6</accession>
<proteinExistence type="predicted"/>
<dbReference type="EMBL" id="VYZN01000075">
    <property type="protein sequence ID" value="KAE9523890.1"/>
    <property type="molecule type" value="Genomic_DNA"/>
</dbReference>
<sequence length="245" mass="27881">MKNVITLIHCNHKITGSVFGRLLTSVTQNYGKIIDFLISLSTDQPSQPSNSSYHYISIGHLDSLSFTGCSSLFMSNIYSKSTHLIYVKCYHSSNLRSKGFGKRSFTKATCDKNGTSFIKYLTTITEQETAPEKTSRDATKYSPSLLHTSINGTPFLKIALLKFFSDKKMRFSILNLFPFLDTGKRFSNLTVILKDLLCLISHGKEKKDKRYTCSTYLWINDPKNTFYFSLYKSTKYSKFTSVVLC</sequence>